<keyword evidence="3" id="KW-0807">Transducer</keyword>
<dbReference type="GO" id="GO:0007165">
    <property type="term" value="P:signal transduction"/>
    <property type="evidence" value="ECO:0007669"/>
    <property type="project" value="UniProtKB-KW"/>
</dbReference>
<evidence type="ECO:0000259" key="4">
    <source>
        <dbReference type="PROSITE" id="PS50111"/>
    </source>
</evidence>
<dbReference type="eggNOG" id="COG0840">
    <property type="taxonomic scope" value="Bacteria"/>
</dbReference>
<dbReference type="GO" id="GO:0005886">
    <property type="term" value="C:plasma membrane"/>
    <property type="evidence" value="ECO:0007669"/>
    <property type="project" value="TreeGrafter"/>
</dbReference>
<reference evidence="5 6" key="1">
    <citation type="journal article" date="2003" name="Proc. Natl. Acad. Sci. U.S.A.">
        <title>Complete genome sequence and analysis of Wolinella succinogenes.</title>
        <authorList>
            <person name="Baar C."/>
            <person name="Eppinger M."/>
            <person name="Raddatz G."/>
            <person name="Simon JM."/>
            <person name="Lanz C."/>
            <person name="Klimmek O."/>
            <person name="Nandakumar R."/>
            <person name="Gross R."/>
            <person name="Rosinus A."/>
            <person name="Keller H."/>
            <person name="Jagtap P."/>
            <person name="Linke B."/>
            <person name="Meyer F."/>
            <person name="Lederer H."/>
            <person name="Schuster S.C."/>
        </authorList>
    </citation>
    <scope>NUCLEOTIDE SEQUENCE [LARGE SCALE GENOMIC DNA]</scope>
    <source>
        <strain evidence="6">ATCC 29543 / DSM 1740 / CCUG 13145 / JCM 31913 / LMG 7466 / NCTC 11488 / FDC 602W</strain>
    </source>
</reference>
<dbReference type="STRING" id="273121.WS1956"/>
<dbReference type="AlphaFoldDB" id="Q7M808"/>
<dbReference type="InterPro" id="IPR051310">
    <property type="entry name" value="MCP_chemotaxis"/>
</dbReference>
<gene>
    <name evidence="5" type="ordered locus">WS1956</name>
</gene>
<evidence type="ECO:0000313" key="6">
    <source>
        <dbReference type="Proteomes" id="UP000000422"/>
    </source>
</evidence>
<dbReference type="PROSITE" id="PS50111">
    <property type="entry name" value="CHEMOTAXIS_TRANSDUC_2"/>
    <property type="match status" value="1"/>
</dbReference>
<protein>
    <submittedName>
        <fullName evidence="5">METHYL-ACCEPTING CHEMOTAXIS PROTEIN</fullName>
    </submittedName>
</protein>
<keyword evidence="6" id="KW-1185">Reference proteome</keyword>
<evidence type="ECO:0000313" key="5">
    <source>
        <dbReference type="EMBL" id="CAE10961.1"/>
    </source>
</evidence>
<feature type="domain" description="Methyl-accepting transducer" evidence="4">
    <location>
        <begin position="1"/>
        <end position="97"/>
    </location>
</feature>
<sequence length="118" mass="12524">MASRSAEAAKETSDLIESSVAKTRNGTKIAEKTAGALGEILNNAGKVSDLVKEIASASHEQAVGFSQVNQELAQIDRVTQQNTVNAEESASASEVLSTQAIQLQSLLNRFKLKGQTKH</sequence>
<dbReference type="PANTHER" id="PTHR43531:SF11">
    <property type="entry name" value="METHYL-ACCEPTING CHEMOTAXIS PROTEIN 3"/>
    <property type="match status" value="1"/>
</dbReference>
<dbReference type="Pfam" id="PF00015">
    <property type="entry name" value="MCPsignal"/>
    <property type="match status" value="1"/>
</dbReference>
<proteinExistence type="inferred from homology"/>
<dbReference type="Proteomes" id="UP000000422">
    <property type="component" value="Chromosome"/>
</dbReference>
<dbReference type="Gene3D" id="1.10.287.950">
    <property type="entry name" value="Methyl-accepting chemotaxis protein"/>
    <property type="match status" value="1"/>
</dbReference>
<dbReference type="KEGG" id="wsu:WS1956"/>
<dbReference type="EMBL" id="BX571662">
    <property type="protein sequence ID" value="CAE10961.1"/>
    <property type="molecule type" value="Genomic_DNA"/>
</dbReference>
<comment type="similarity">
    <text evidence="2">Belongs to the methyl-accepting chemotaxis (MCP) protein family.</text>
</comment>
<dbReference type="HOGENOM" id="CLU_000445_107_18_7"/>
<dbReference type="GO" id="GO:0006935">
    <property type="term" value="P:chemotaxis"/>
    <property type="evidence" value="ECO:0007669"/>
    <property type="project" value="UniProtKB-KW"/>
</dbReference>
<evidence type="ECO:0000256" key="3">
    <source>
        <dbReference type="PROSITE-ProRule" id="PRU00284"/>
    </source>
</evidence>
<accession>Q7M808</accession>
<keyword evidence="1" id="KW-0145">Chemotaxis</keyword>
<organism evidence="6">
    <name type="scientific">Wolinella succinogenes (strain ATCC 29543 / DSM 1740 / CCUG 13145 / JCM 31913 / LMG 7466 / NCTC 11488 / FDC 602W)</name>
    <name type="common">Vibrio succinogenes</name>
    <dbReference type="NCBI Taxonomy" id="273121"/>
    <lineage>
        <taxon>Bacteria</taxon>
        <taxon>Pseudomonadati</taxon>
        <taxon>Campylobacterota</taxon>
        <taxon>Epsilonproteobacteria</taxon>
        <taxon>Campylobacterales</taxon>
        <taxon>Helicobacteraceae</taxon>
        <taxon>Wolinella</taxon>
    </lineage>
</organism>
<evidence type="ECO:0000256" key="2">
    <source>
        <dbReference type="ARBA" id="ARBA00029447"/>
    </source>
</evidence>
<dbReference type="GO" id="GO:0004888">
    <property type="term" value="F:transmembrane signaling receptor activity"/>
    <property type="evidence" value="ECO:0007669"/>
    <property type="project" value="TreeGrafter"/>
</dbReference>
<dbReference type="SUPFAM" id="SSF58104">
    <property type="entry name" value="Methyl-accepting chemotaxis protein (MCP) signaling domain"/>
    <property type="match status" value="1"/>
</dbReference>
<dbReference type="PANTHER" id="PTHR43531">
    <property type="entry name" value="PROTEIN ICFG"/>
    <property type="match status" value="1"/>
</dbReference>
<evidence type="ECO:0000256" key="1">
    <source>
        <dbReference type="ARBA" id="ARBA00022500"/>
    </source>
</evidence>
<name>Q7M808_WOLSU</name>
<dbReference type="InterPro" id="IPR004089">
    <property type="entry name" value="MCPsignal_dom"/>
</dbReference>